<feature type="chain" id="PRO_5002303393" description="carboxypeptidase C" evidence="7">
    <location>
        <begin position="21"/>
        <end position="525"/>
    </location>
</feature>
<sequence>MLAPALLAASLAALVPLALAVPAAQHPFTSSSFHASALPLSTKDDYSVLTHPFIPSHRVRTREPQGLCDPKVRQRSGYLDTAEGHHFYFWSFESRNDPANDPVILWLEGSWLELTRELGPCKIQQIGKDPAWNPYSSVVHYLLLKLSLLADSHVARSWTNNATLIFLDQPMGVGYSYADKGDNGVWTTEAAAKDVYAFLQIFFTAFADEFGNSNGMRHINLVSALIGNGFTNPKIQYASYYPTVCTNTTGYGPFVDEEHCAKMQKALPRCQALIQMCYGVYLSLTTRPLSRPRNELGAPKRLTFSASCFEPRTDNPSDSTICLAGNQYCEATQTEYYYETGRNPYDNQKFGDYVEEKQIAHWLNLDRVRHELGVDLEPHGGVKRFIGCSDQVGFRFSSTGDQSKPSYPHVAHMVDNGIATLFYSGKADFICNWHGNQAWTLALEWSNASSFRQEPLRPWYASEELAQVGNSSMQAGEYRQSGNLAFAIVDESGHFVPYDRPVESLAMFNRWIQQRKVGYYSKKDE</sequence>
<evidence type="ECO:0000256" key="3">
    <source>
        <dbReference type="ARBA" id="ARBA00022645"/>
    </source>
</evidence>
<dbReference type="PRINTS" id="PR00724">
    <property type="entry name" value="CRBOXYPTASEC"/>
</dbReference>
<evidence type="ECO:0000256" key="5">
    <source>
        <dbReference type="ARBA" id="ARBA00022801"/>
    </source>
</evidence>
<gene>
    <name evidence="8" type="primary">SPOSA6832_03622</name>
</gene>
<dbReference type="OrthoDB" id="443318at2759"/>
<dbReference type="PANTHER" id="PTHR11802:SF113">
    <property type="entry name" value="SERINE CARBOXYPEPTIDASE CTSA-4.1"/>
    <property type="match status" value="1"/>
</dbReference>
<comment type="similarity">
    <text evidence="1">Belongs to the peptidase S10 family.</text>
</comment>
<accession>A0A0D6EQL4</accession>
<protein>
    <recommendedName>
        <fullName evidence="2">carboxypeptidase C</fullName>
        <ecNumber evidence="2">3.4.16.5</ecNumber>
    </recommendedName>
</protein>
<dbReference type="Pfam" id="PF00450">
    <property type="entry name" value="Peptidase_S10"/>
    <property type="match status" value="3"/>
</dbReference>
<evidence type="ECO:0000256" key="6">
    <source>
        <dbReference type="ARBA" id="ARBA00023180"/>
    </source>
</evidence>
<dbReference type="InterPro" id="IPR001563">
    <property type="entry name" value="Peptidase_S10"/>
</dbReference>
<keyword evidence="9" id="KW-1185">Reference proteome</keyword>
<evidence type="ECO:0000256" key="1">
    <source>
        <dbReference type="ARBA" id="ARBA00009431"/>
    </source>
</evidence>
<keyword evidence="5" id="KW-0378">Hydrolase</keyword>
<keyword evidence="7" id="KW-0732">Signal</keyword>
<evidence type="ECO:0000313" key="8">
    <source>
        <dbReference type="EMBL" id="CEQ41860.1"/>
    </source>
</evidence>
<feature type="signal peptide" evidence="7">
    <location>
        <begin position="1"/>
        <end position="20"/>
    </location>
</feature>
<dbReference type="GO" id="GO:0004185">
    <property type="term" value="F:serine-type carboxypeptidase activity"/>
    <property type="evidence" value="ECO:0007669"/>
    <property type="project" value="UniProtKB-EC"/>
</dbReference>
<proteinExistence type="inferred from homology"/>
<dbReference type="EMBL" id="CENE01000018">
    <property type="protein sequence ID" value="CEQ41860.1"/>
    <property type="molecule type" value="Genomic_DNA"/>
</dbReference>
<evidence type="ECO:0000256" key="7">
    <source>
        <dbReference type="SAM" id="SignalP"/>
    </source>
</evidence>
<evidence type="ECO:0000256" key="2">
    <source>
        <dbReference type="ARBA" id="ARBA00012446"/>
    </source>
</evidence>
<feature type="non-terminal residue" evidence="8">
    <location>
        <position position="1"/>
    </location>
</feature>
<dbReference type="SUPFAM" id="SSF53474">
    <property type="entry name" value="alpha/beta-Hydrolases"/>
    <property type="match status" value="1"/>
</dbReference>
<keyword evidence="6" id="KW-0325">Glycoprotein</keyword>
<keyword evidence="3" id="KW-0121">Carboxypeptidase</keyword>
<dbReference type="InterPro" id="IPR029058">
    <property type="entry name" value="AB_hydrolase_fold"/>
</dbReference>
<dbReference type="PANTHER" id="PTHR11802">
    <property type="entry name" value="SERINE PROTEASE FAMILY S10 SERINE CARBOXYPEPTIDASE"/>
    <property type="match status" value="1"/>
</dbReference>
<dbReference type="Gene3D" id="3.40.50.1820">
    <property type="entry name" value="alpha/beta hydrolase"/>
    <property type="match status" value="1"/>
</dbReference>
<dbReference type="Proteomes" id="UP000243876">
    <property type="component" value="Unassembled WGS sequence"/>
</dbReference>
<dbReference type="AlphaFoldDB" id="A0A0D6EQL4"/>
<organism evidence="8 9">
    <name type="scientific">Sporidiobolus salmonicolor</name>
    <name type="common">Yeast-like fungus</name>
    <name type="synonym">Sporobolomyces salmonicolor</name>
    <dbReference type="NCBI Taxonomy" id="5005"/>
    <lineage>
        <taxon>Eukaryota</taxon>
        <taxon>Fungi</taxon>
        <taxon>Dikarya</taxon>
        <taxon>Basidiomycota</taxon>
        <taxon>Pucciniomycotina</taxon>
        <taxon>Microbotryomycetes</taxon>
        <taxon>Sporidiobolales</taxon>
        <taxon>Sporidiobolaceae</taxon>
        <taxon>Sporobolomyces</taxon>
    </lineage>
</organism>
<evidence type="ECO:0000313" key="9">
    <source>
        <dbReference type="Proteomes" id="UP000243876"/>
    </source>
</evidence>
<dbReference type="EC" id="3.4.16.5" evidence="2"/>
<dbReference type="GO" id="GO:0006508">
    <property type="term" value="P:proteolysis"/>
    <property type="evidence" value="ECO:0007669"/>
    <property type="project" value="UniProtKB-KW"/>
</dbReference>
<evidence type="ECO:0000256" key="4">
    <source>
        <dbReference type="ARBA" id="ARBA00022670"/>
    </source>
</evidence>
<reference evidence="9" key="1">
    <citation type="submission" date="2015-02" db="EMBL/GenBank/DDBJ databases">
        <authorList>
            <person name="Gon?alves P."/>
        </authorList>
    </citation>
    <scope>NUCLEOTIDE SEQUENCE [LARGE SCALE GENOMIC DNA]</scope>
</reference>
<dbReference type="GO" id="GO:0000324">
    <property type="term" value="C:fungal-type vacuole"/>
    <property type="evidence" value="ECO:0007669"/>
    <property type="project" value="TreeGrafter"/>
</dbReference>
<name>A0A0D6EQL4_SPOSA</name>
<keyword evidence="4" id="KW-0645">Protease</keyword>